<dbReference type="Proteomes" id="UP000076407">
    <property type="component" value="Unassembled WGS sequence"/>
</dbReference>
<accession>A0A182WYE9</accession>
<evidence type="ECO:0000313" key="2">
    <source>
        <dbReference type="EnsemblMetazoa" id="AQUA002560-PA"/>
    </source>
</evidence>
<dbReference type="AlphaFoldDB" id="A0A182WYE9"/>
<proteinExistence type="predicted"/>
<dbReference type="InterPro" id="IPR040676">
    <property type="entry name" value="DUF5641"/>
</dbReference>
<dbReference type="VEuPathDB" id="VectorBase:AQUA002560"/>
<organism evidence="2 3">
    <name type="scientific">Anopheles quadriannulatus</name>
    <name type="common">Mosquito</name>
    <dbReference type="NCBI Taxonomy" id="34691"/>
    <lineage>
        <taxon>Eukaryota</taxon>
        <taxon>Metazoa</taxon>
        <taxon>Ecdysozoa</taxon>
        <taxon>Arthropoda</taxon>
        <taxon>Hexapoda</taxon>
        <taxon>Insecta</taxon>
        <taxon>Pterygota</taxon>
        <taxon>Neoptera</taxon>
        <taxon>Endopterygota</taxon>
        <taxon>Diptera</taxon>
        <taxon>Nematocera</taxon>
        <taxon>Culicoidea</taxon>
        <taxon>Culicidae</taxon>
        <taxon>Anophelinae</taxon>
        <taxon>Anopheles</taxon>
    </lineage>
</organism>
<reference evidence="2" key="1">
    <citation type="submission" date="2020-05" db="UniProtKB">
        <authorList>
            <consortium name="EnsemblMetazoa"/>
        </authorList>
    </citation>
    <scope>IDENTIFICATION</scope>
    <source>
        <strain evidence="2">SANGQUA</strain>
    </source>
</reference>
<protein>
    <submittedName>
        <fullName evidence="2">DUF5641 domain-containing protein</fullName>
    </submittedName>
</protein>
<dbReference type="STRING" id="34691.A0A182WYE9"/>
<dbReference type="EnsemblMetazoa" id="AQUA002560-RA">
    <property type="protein sequence ID" value="AQUA002560-PA"/>
    <property type="gene ID" value="AQUA002560"/>
</dbReference>
<dbReference type="Pfam" id="PF18701">
    <property type="entry name" value="DUF5641"/>
    <property type="match status" value="1"/>
</dbReference>
<dbReference type="PANTHER" id="PTHR47331:SF5">
    <property type="entry name" value="RIBONUCLEASE H"/>
    <property type="match status" value="1"/>
</dbReference>
<name>A0A182WYE9_ANOQN</name>
<keyword evidence="3" id="KW-1185">Reference proteome</keyword>
<evidence type="ECO:0000313" key="3">
    <source>
        <dbReference type="Proteomes" id="UP000076407"/>
    </source>
</evidence>
<evidence type="ECO:0000259" key="1">
    <source>
        <dbReference type="Pfam" id="PF18701"/>
    </source>
</evidence>
<sequence length="119" mass="13005">MTTLLAEIECCLNSRPLTPMTEDLSDAAALTPGHFLVRSHLQQLQARAKYCNGKSAVLKENTLVIIKEDNVHPTSWPMGRIVAVHPGKDDVVRVVTLRTASGKQIVRAANRLAVLPNPD</sequence>
<dbReference type="PANTHER" id="PTHR47331">
    <property type="entry name" value="PHD-TYPE DOMAIN-CONTAINING PROTEIN"/>
    <property type="match status" value="1"/>
</dbReference>
<feature type="domain" description="DUF5641" evidence="1">
    <location>
        <begin position="39"/>
        <end position="115"/>
    </location>
</feature>